<dbReference type="InterPro" id="IPR054206">
    <property type="entry name" value="DUF6912"/>
</dbReference>
<evidence type="ECO:0000313" key="2">
    <source>
        <dbReference type="Proteomes" id="UP000198741"/>
    </source>
</evidence>
<keyword evidence="2" id="KW-1185">Reference proteome</keyword>
<proteinExistence type="predicted"/>
<dbReference type="OrthoDB" id="3214389at2"/>
<accession>A0A1H0I6X7</accession>
<dbReference type="AlphaFoldDB" id="A0A1H0I6X7"/>
<dbReference type="EMBL" id="LT629710">
    <property type="protein sequence ID" value="SDO26871.1"/>
    <property type="molecule type" value="Genomic_DNA"/>
</dbReference>
<dbReference type="Pfam" id="PF21853">
    <property type="entry name" value="DUF6912"/>
    <property type="match status" value="1"/>
</dbReference>
<reference evidence="1 2" key="1">
    <citation type="submission" date="2016-10" db="EMBL/GenBank/DDBJ databases">
        <authorList>
            <person name="de Groot N.N."/>
        </authorList>
    </citation>
    <scope>NUCLEOTIDE SEQUENCE [LARGE SCALE GENOMIC DNA]</scope>
    <source>
        <strain evidence="2">P4-7,KCTC 19426,CECT 7604</strain>
    </source>
</reference>
<name>A0A1H0I6X7_9ACTN</name>
<dbReference type="STRING" id="1090615.SAMN04515671_0376"/>
<organism evidence="1 2">
    <name type="scientific">Nakamurella panacisegetis</name>
    <dbReference type="NCBI Taxonomy" id="1090615"/>
    <lineage>
        <taxon>Bacteria</taxon>
        <taxon>Bacillati</taxon>
        <taxon>Actinomycetota</taxon>
        <taxon>Actinomycetes</taxon>
        <taxon>Nakamurellales</taxon>
        <taxon>Nakamurellaceae</taxon>
        <taxon>Nakamurella</taxon>
    </lineage>
</organism>
<sequence length="168" mass="18065">MRVYIPVTFSGLRTVVTEREVRPQGGIVFGVTDDLRQEYADADDEELEYLALSDAARACLRLLAAAPADEPPMRVVIAADVTDAESIPHRDRAAARVAGPVPWKQIASFHVDGAEAGDVVRAAVDVIYEADLGDDDAEFAVGSAQDMDLAWYAPGEIAYLIEDLDSSG</sequence>
<dbReference type="Proteomes" id="UP000198741">
    <property type="component" value="Chromosome I"/>
</dbReference>
<gene>
    <name evidence="1" type="ORF">SAMN04515671_0376</name>
</gene>
<evidence type="ECO:0000313" key="1">
    <source>
        <dbReference type="EMBL" id="SDO26871.1"/>
    </source>
</evidence>
<dbReference type="RefSeq" id="WP_090474287.1">
    <property type="nucleotide sequence ID" value="NZ_LT629710.1"/>
</dbReference>
<protein>
    <submittedName>
        <fullName evidence="1">Uncharacterized protein</fullName>
    </submittedName>
</protein>